<protein>
    <submittedName>
        <fullName evidence="2">Uncharacterized protein</fullName>
    </submittedName>
</protein>
<evidence type="ECO:0000313" key="3">
    <source>
        <dbReference type="Proteomes" id="UP000688137"/>
    </source>
</evidence>
<dbReference type="EMBL" id="CAJJDM010000022">
    <property type="protein sequence ID" value="CAD8056080.1"/>
    <property type="molecule type" value="Genomic_DNA"/>
</dbReference>
<evidence type="ECO:0000256" key="1">
    <source>
        <dbReference type="SAM" id="Coils"/>
    </source>
</evidence>
<gene>
    <name evidence="2" type="ORF">PPRIM_AZ9-3.1.T0240132</name>
</gene>
<evidence type="ECO:0000313" key="2">
    <source>
        <dbReference type="EMBL" id="CAD8056080.1"/>
    </source>
</evidence>
<dbReference type="Proteomes" id="UP000688137">
    <property type="component" value="Unassembled WGS sequence"/>
</dbReference>
<keyword evidence="3" id="KW-1185">Reference proteome</keyword>
<reference evidence="2" key="1">
    <citation type="submission" date="2021-01" db="EMBL/GenBank/DDBJ databases">
        <authorList>
            <consortium name="Genoscope - CEA"/>
            <person name="William W."/>
        </authorList>
    </citation>
    <scope>NUCLEOTIDE SEQUENCE</scope>
</reference>
<organism evidence="2 3">
    <name type="scientific">Paramecium primaurelia</name>
    <dbReference type="NCBI Taxonomy" id="5886"/>
    <lineage>
        <taxon>Eukaryota</taxon>
        <taxon>Sar</taxon>
        <taxon>Alveolata</taxon>
        <taxon>Ciliophora</taxon>
        <taxon>Intramacronucleata</taxon>
        <taxon>Oligohymenophorea</taxon>
        <taxon>Peniculida</taxon>
        <taxon>Parameciidae</taxon>
        <taxon>Paramecium</taxon>
    </lineage>
</organism>
<feature type="coiled-coil region" evidence="1">
    <location>
        <begin position="102"/>
        <end position="138"/>
    </location>
</feature>
<sequence length="182" mass="22002">MNSNFYQDFTSKRVKERSIGEAYFRVQQWRYLFRNGIQENGILKKVTLKEAADLVQVPKKTLEDYIQIFNKAKLLINIEEISERKMGYLRSYMKKNKSKIRKAMIIEKQKILQEKLQKQNQEEVYENIQQNKNEDELTFTYPNIQNNLPDNGDQVKQGYYQDDDWEYSNQFFNKICLNHNFD</sequence>
<keyword evidence="1" id="KW-0175">Coiled coil</keyword>
<dbReference type="AlphaFoldDB" id="A0A8S1KKS2"/>
<accession>A0A8S1KKS2</accession>
<proteinExistence type="predicted"/>
<comment type="caution">
    <text evidence="2">The sequence shown here is derived from an EMBL/GenBank/DDBJ whole genome shotgun (WGS) entry which is preliminary data.</text>
</comment>
<name>A0A8S1KKS2_PARPR</name>